<protein>
    <submittedName>
        <fullName evidence="1">TIGR03087 family PEP-CTERM/XrtA system glycosyltransferase</fullName>
    </submittedName>
</protein>
<dbReference type="EMBL" id="VHJK01000001">
    <property type="protein sequence ID" value="TRD12518.1"/>
    <property type="molecule type" value="Genomic_DNA"/>
</dbReference>
<dbReference type="CDD" id="cd03801">
    <property type="entry name" value="GT4_PimA-like"/>
    <property type="match status" value="1"/>
</dbReference>
<proteinExistence type="predicted"/>
<evidence type="ECO:0000313" key="1">
    <source>
        <dbReference type="EMBL" id="TRD12518.1"/>
    </source>
</evidence>
<reference evidence="1 2" key="1">
    <citation type="submission" date="2019-06" db="EMBL/GenBank/DDBJ databases">
        <title>Erythrobacter insulae sp. nov., isolated from a tidal flat.</title>
        <authorList>
            <person name="Yoon J.-H."/>
        </authorList>
    </citation>
    <scope>NUCLEOTIDE SEQUENCE [LARGE SCALE GENOMIC DNA]</scope>
    <source>
        <strain evidence="1 2">JBTF-M21</strain>
    </source>
</reference>
<dbReference type="NCBIfam" id="TIGR03087">
    <property type="entry name" value="stp1"/>
    <property type="match status" value="1"/>
</dbReference>
<organism evidence="1 2">
    <name type="scientific">Erythrobacter insulae</name>
    <dbReference type="NCBI Taxonomy" id="2584124"/>
    <lineage>
        <taxon>Bacteria</taxon>
        <taxon>Pseudomonadati</taxon>
        <taxon>Pseudomonadota</taxon>
        <taxon>Alphaproteobacteria</taxon>
        <taxon>Sphingomonadales</taxon>
        <taxon>Erythrobacteraceae</taxon>
        <taxon>Erythrobacter/Porphyrobacter group</taxon>
        <taxon>Erythrobacter</taxon>
    </lineage>
</organism>
<dbReference type="GO" id="GO:0016757">
    <property type="term" value="F:glycosyltransferase activity"/>
    <property type="evidence" value="ECO:0007669"/>
    <property type="project" value="TreeGrafter"/>
</dbReference>
<sequence length="408" mass="44275">MGEILFLAHRIPFPPNRGDKIRAHHLLHKLACMAPVHVGCFAENDEDRAGEGALCAIAASYKIVNRNKPLVLAGAEAVLSGKPVSLTAFHSAQLESWVRETIATRNIATIVIFSGQMGQYIPDDFDGRVVIDLCDVDSAKFESYAEAGERVWLNSREGRLLAAEEARLCRRADTTILISDNEAELFRSRLPASQGAGVTVLGNGIDADFFNPSRVQPDVQISGRPGPHFVFTGQMDYRPNEQAALWVLDQLLPAIRSSYPDAEFHIVGRNPTAKLLARSKQDGLTIHGEVPDVRPFIAAADCVVAPLLIARGVQNKVLEAMAMARPVLVTPEAATGIAATDDAHWMICVADAQIMTARMQTLLGRPQAKSAMGEAARQFVVDFHAWDAMLAPLETMVGIAAQENRNAA</sequence>
<dbReference type="PANTHER" id="PTHR12526:SF600">
    <property type="entry name" value="GLYCOSYL TRANSFERASE GROUP 1"/>
    <property type="match status" value="1"/>
</dbReference>
<dbReference type="OrthoDB" id="9807209at2"/>
<dbReference type="SUPFAM" id="SSF53756">
    <property type="entry name" value="UDP-Glycosyltransferase/glycogen phosphorylase"/>
    <property type="match status" value="1"/>
</dbReference>
<gene>
    <name evidence="1" type="ORF">FGU71_12020</name>
</gene>
<dbReference type="InterPro" id="IPR017521">
    <property type="entry name" value="Sugar_tfrase_PEP-CTERM_Stp1"/>
</dbReference>
<name>A0A547PEI2_9SPHN</name>
<keyword evidence="2" id="KW-1185">Reference proteome</keyword>
<dbReference type="Proteomes" id="UP000316343">
    <property type="component" value="Unassembled WGS sequence"/>
</dbReference>
<evidence type="ECO:0000313" key="2">
    <source>
        <dbReference type="Proteomes" id="UP000316343"/>
    </source>
</evidence>
<dbReference type="Pfam" id="PF13692">
    <property type="entry name" value="Glyco_trans_1_4"/>
    <property type="match status" value="1"/>
</dbReference>
<keyword evidence="1" id="KW-0808">Transferase</keyword>
<comment type="caution">
    <text evidence="1">The sequence shown here is derived from an EMBL/GenBank/DDBJ whole genome shotgun (WGS) entry which is preliminary data.</text>
</comment>
<dbReference type="RefSeq" id="WP_142788790.1">
    <property type="nucleotide sequence ID" value="NZ_VHJK01000001.1"/>
</dbReference>
<dbReference type="AlphaFoldDB" id="A0A547PEI2"/>
<dbReference type="PANTHER" id="PTHR12526">
    <property type="entry name" value="GLYCOSYLTRANSFERASE"/>
    <property type="match status" value="1"/>
</dbReference>
<dbReference type="Gene3D" id="3.40.50.2000">
    <property type="entry name" value="Glycogen Phosphorylase B"/>
    <property type="match status" value="2"/>
</dbReference>
<accession>A0A547PEI2</accession>